<evidence type="ECO:0000256" key="1">
    <source>
        <dbReference type="SAM" id="Phobius"/>
    </source>
</evidence>
<evidence type="ECO:0000313" key="2">
    <source>
        <dbReference type="EMBL" id="AKJ63603.1"/>
    </source>
</evidence>
<reference evidence="2 3" key="2">
    <citation type="journal article" date="2016" name="ISME J.">
        <title>Characterization of the first cultured representative of Verrucomicrobia subdivision 5 indicates the proposal of a novel phylum.</title>
        <authorList>
            <person name="Spring S."/>
            <person name="Bunk B."/>
            <person name="Sproer C."/>
            <person name="Schumann P."/>
            <person name="Rohde M."/>
            <person name="Tindall B.J."/>
            <person name="Klenk H.P."/>
        </authorList>
    </citation>
    <scope>NUCLEOTIDE SEQUENCE [LARGE SCALE GENOMIC DNA]</scope>
    <source>
        <strain evidence="2 3">L21-Fru-AB</strain>
    </source>
</reference>
<keyword evidence="1" id="KW-0812">Transmembrane</keyword>
<dbReference type="STRING" id="1307763.L21SP4_00322"/>
<feature type="transmembrane region" description="Helical" evidence="1">
    <location>
        <begin position="12"/>
        <end position="32"/>
    </location>
</feature>
<keyword evidence="1" id="KW-1133">Transmembrane helix</keyword>
<dbReference type="AlphaFoldDB" id="A0A0G3EBD3"/>
<dbReference type="Proteomes" id="UP000035268">
    <property type="component" value="Chromosome"/>
</dbReference>
<reference evidence="3" key="1">
    <citation type="submission" date="2015-02" db="EMBL/GenBank/DDBJ databases">
        <title>Description and complete genome sequence of the first cultured representative of the subdivision 5 of the Verrucomicrobia phylum.</title>
        <authorList>
            <person name="Spring S."/>
            <person name="Bunk B."/>
            <person name="Sproer C."/>
            <person name="Klenk H.-P."/>
        </authorList>
    </citation>
    <scope>NUCLEOTIDE SEQUENCE [LARGE SCALE GENOMIC DNA]</scope>
    <source>
        <strain evidence="3">L21-Fru-AB</strain>
    </source>
</reference>
<organism evidence="2 3">
    <name type="scientific">Kiritimatiella glycovorans</name>
    <dbReference type="NCBI Taxonomy" id="1307763"/>
    <lineage>
        <taxon>Bacteria</taxon>
        <taxon>Pseudomonadati</taxon>
        <taxon>Kiritimatiellota</taxon>
        <taxon>Kiritimatiellia</taxon>
        <taxon>Kiritimatiellales</taxon>
        <taxon>Kiritimatiellaceae</taxon>
        <taxon>Kiritimatiella</taxon>
    </lineage>
</organism>
<dbReference type="InterPro" id="IPR045584">
    <property type="entry name" value="Pilin-like"/>
</dbReference>
<gene>
    <name evidence="2" type="ORF">L21SP4_00322</name>
</gene>
<evidence type="ECO:0008006" key="4">
    <source>
        <dbReference type="Google" id="ProtNLM"/>
    </source>
</evidence>
<dbReference type="InterPro" id="IPR012902">
    <property type="entry name" value="N_methyl_site"/>
</dbReference>
<accession>A0A0G3EBD3</accession>
<dbReference type="KEGG" id="vbl:L21SP4_00322"/>
<dbReference type="PROSITE" id="PS00409">
    <property type="entry name" value="PROKAR_NTER_METHYL"/>
    <property type="match status" value="1"/>
</dbReference>
<dbReference type="NCBIfam" id="TIGR02532">
    <property type="entry name" value="IV_pilin_GFxxxE"/>
    <property type="match status" value="1"/>
</dbReference>
<dbReference type="RefSeq" id="WP_052881017.1">
    <property type="nucleotide sequence ID" value="NZ_CP010904.1"/>
</dbReference>
<sequence length="226" mass="25560">MKISENRRGFTLIEMLVTVAIIAVLLSILVPATNRARISAVRAASRGNLRELHRLMLEYAEDHGGRTVRKDQWDVGNWILELYRQGYFQYTENGALENWNTRDKNEMLFSPLGVMAHKDSFNPPGTHKTFAMNYNCQGVNIISIATPAETVMFCPSKWVESLGTWTAVSMGKNALFNNPDCFNPPWPAAQDDPAATMDYIAVDGHVGTIARRDIPENTNERFWLPR</sequence>
<name>A0A0G3EBD3_9BACT</name>
<dbReference type="SUPFAM" id="SSF54523">
    <property type="entry name" value="Pili subunits"/>
    <property type="match status" value="1"/>
</dbReference>
<keyword evidence="3" id="KW-1185">Reference proteome</keyword>
<dbReference type="Pfam" id="PF07963">
    <property type="entry name" value="N_methyl"/>
    <property type="match status" value="1"/>
</dbReference>
<dbReference type="OrthoDB" id="254023at2"/>
<dbReference type="EMBL" id="CP010904">
    <property type="protein sequence ID" value="AKJ63603.1"/>
    <property type="molecule type" value="Genomic_DNA"/>
</dbReference>
<dbReference type="PANTHER" id="PTHR30093">
    <property type="entry name" value="GENERAL SECRETION PATHWAY PROTEIN G"/>
    <property type="match status" value="1"/>
</dbReference>
<keyword evidence="1" id="KW-0472">Membrane</keyword>
<protein>
    <recommendedName>
        <fullName evidence="4">Type II secretion system protein G</fullName>
    </recommendedName>
</protein>
<evidence type="ECO:0000313" key="3">
    <source>
        <dbReference type="Proteomes" id="UP000035268"/>
    </source>
</evidence>
<proteinExistence type="predicted"/>
<dbReference type="Gene3D" id="3.30.700.10">
    <property type="entry name" value="Glycoprotein, Type 4 Pilin"/>
    <property type="match status" value="1"/>
</dbReference>